<feature type="compositionally biased region" description="Basic residues" evidence="5">
    <location>
        <begin position="865"/>
        <end position="874"/>
    </location>
</feature>
<dbReference type="Proteomes" id="UP001374535">
    <property type="component" value="Chromosome 2"/>
</dbReference>
<dbReference type="Pfam" id="PF26130">
    <property type="entry name" value="PB1-like"/>
    <property type="match status" value="1"/>
</dbReference>
<evidence type="ECO:0000259" key="6">
    <source>
        <dbReference type="PROSITE" id="PS50966"/>
    </source>
</evidence>
<feature type="compositionally biased region" description="Basic and acidic residues" evidence="5">
    <location>
        <begin position="852"/>
        <end position="864"/>
    </location>
</feature>
<keyword evidence="2 4" id="KW-0863">Zinc-finger</keyword>
<dbReference type="EMBL" id="CP144699">
    <property type="protein sequence ID" value="WVZ18337.1"/>
    <property type="molecule type" value="Genomic_DNA"/>
</dbReference>
<keyword evidence="8" id="KW-1185">Reference proteome</keyword>
<dbReference type="PROSITE" id="PS50966">
    <property type="entry name" value="ZF_SWIM"/>
    <property type="match status" value="1"/>
</dbReference>
<feature type="compositionally biased region" description="Basic residues" evidence="5">
    <location>
        <begin position="837"/>
        <end position="851"/>
    </location>
</feature>
<dbReference type="AlphaFoldDB" id="A0AAQ3P0U0"/>
<keyword evidence="3" id="KW-0862">Zinc</keyword>
<dbReference type="Pfam" id="PF03108">
    <property type="entry name" value="DBD_Tnp_Mut"/>
    <property type="match status" value="1"/>
</dbReference>
<dbReference type="GO" id="GO:0008270">
    <property type="term" value="F:zinc ion binding"/>
    <property type="evidence" value="ECO:0007669"/>
    <property type="project" value="UniProtKB-KW"/>
</dbReference>
<dbReference type="Pfam" id="PF04434">
    <property type="entry name" value="SWIM"/>
    <property type="match status" value="1"/>
</dbReference>
<evidence type="ECO:0000256" key="2">
    <source>
        <dbReference type="ARBA" id="ARBA00022771"/>
    </source>
</evidence>
<evidence type="ECO:0000313" key="8">
    <source>
        <dbReference type="Proteomes" id="UP001374535"/>
    </source>
</evidence>
<dbReference type="InterPro" id="IPR006564">
    <property type="entry name" value="Znf_PMZ"/>
</dbReference>
<protein>
    <recommendedName>
        <fullName evidence="6">SWIM-type domain-containing protein</fullName>
    </recommendedName>
</protein>
<keyword evidence="1" id="KW-0479">Metal-binding</keyword>
<dbReference type="PANTHER" id="PTHR31973">
    <property type="entry name" value="POLYPROTEIN, PUTATIVE-RELATED"/>
    <property type="match status" value="1"/>
</dbReference>
<dbReference type="InterPro" id="IPR007527">
    <property type="entry name" value="Znf_SWIM"/>
</dbReference>
<dbReference type="PANTHER" id="PTHR31973:SF187">
    <property type="entry name" value="MUTATOR TRANSPOSASE MUDRA PROTEIN"/>
    <property type="match status" value="1"/>
</dbReference>
<reference evidence="7 8" key="1">
    <citation type="journal article" date="2023" name="Life. Sci Alliance">
        <title>Evolutionary insights into 3D genome organization and epigenetic landscape of Vigna mungo.</title>
        <authorList>
            <person name="Junaid A."/>
            <person name="Singh B."/>
            <person name="Bhatia S."/>
        </authorList>
    </citation>
    <scope>NUCLEOTIDE SEQUENCE [LARGE SCALE GENOMIC DNA]</scope>
    <source>
        <strain evidence="7">Urdbean</strain>
    </source>
</reference>
<gene>
    <name evidence="7" type="ORF">V8G54_005659</name>
</gene>
<proteinExistence type="predicted"/>
<feature type="compositionally biased region" description="Polar residues" evidence="5">
    <location>
        <begin position="885"/>
        <end position="937"/>
    </location>
</feature>
<sequence>MDEEFEVVFHHGGKIVKDVKLKFTFDPDVWSYSVIVSVVKSLGYHDFKELWYSVGGASVLDDKLECLCDDIAAMHVVNLARLNGEAHVFVTHLVDEAEVIHMVMGVHDDEEQVEVETVMEEGVHGVEEVGGVLEELGGEEEEMDVMEEVEVEVVMEEEGHRVEQAQTRVDGEVEVEKVGGHGEDEGAEQNEVEPDVEIRSWNSSSESGSGDGNTDWMEGLVDVNVGYDMDDDIHADLEGNVEVEVERLSFECSDSDSISNVNVEGGNNRGLSDVEWESEELISGTESDEDHTNVEGYGRFPTFVMPKNMKDFKWEVGTYFAEKQNILDAIKSYALDNGRNIKFVKNDKQRMRFKCVGAKGQCPWRLYCGYMKAVKTWQLRTMVDNHTCSREFNLKLIDSKWLSNKIHKTIRENPRVKGVDIREKIQRKWNIGISRCMAYRAKNIATEQIDGSFKEQYKRLYDYAHELLDKNPGSTVKVDVEDVGGEVIFKRFYVCLKACKDSFLSCRPIIGLDGAFLKGKYGGELLTAVGRDGNEEMLPIAYCVVEVENKESWRWFLELLIDDLGGAEICSLFTFISDQQKGLLHAIDELLPRVDQRFCVRHMYANFRKKYPGKNLKRLMWRAATTSHPQTWEMEMRNIRALNEDAYKHLIVIPPRHWSISRFLERAKCDTLVNNMSEGFNSVLLSTRSKPIITLLEEIRVYLMQRWAKKRSSISSFTRPICPKILSRFRKESQLTKKWIPSWSGNKLFEVRHMSNNGEKFVVNIDDSTCTCRTWMLTGIPCCHSLAAMKFLNIDGEQYIDSCYMKSTYLETYSSIIYPINGANMWNITPYPDVSPPHKRILPGRPKRKRRLEQWEMRKDESRMKKSGLRKRCGICRQEGHNRSRCPSATQAGPVHQTQPQASATPSTQQSEIAHQTQPQASAGPSTQASAGPSTQA</sequence>
<organism evidence="7 8">
    <name type="scientific">Vigna mungo</name>
    <name type="common">Black gram</name>
    <name type="synonym">Phaseolus mungo</name>
    <dbReference type="NCBI Taxonomy" id="3915"/>
    <lineage>
        <taxon>Eukaryota</taxon>
        <taxon>Viridiplantae</taxon>
        <taxon>Streptophyta</taxon>
        <taxon>Embryophyta</taxon>
        <taxon>Tracheophyta</taxon>
        <taxon>Spermatophyta</taxon>
        <taxon>Magnoliopsida</taxon>
        <taxon>eudicotyledons</taxon>
        <taxon>Gunneridae</taxon>
        <taxon>Pentapetalae</taxon>
        <taxon>rosids</taxon>
        <taxon>fabids</taxon>
        <taxon>Fabales</taxon>
        <taxon>Fabaceae</taxon>
        <taxon>Papilionoideae</taxon>
        <taxon>50 kb inversion clade</taxon>
        <taxon>NPAAA clade</taxon>
        <taxon>indigoferoid/millettioid clade</taxon>
        <taxon>Phaseoleae</taxon>
        <taxon>Vigna</taxon>
    </lineage>
</organism>
<evidence type="ECO:0000256" key="3">
    <source>
        <dbReference type="ARBA" id="ARBA00022833"/>
    </source>
</evidence>
<dbReference type="InterPro" id="IPR004332">
    <property type="entry name" value="Transposase_MuDR"/>
</dbReference>
<dbReference type="SMART" id="SM00575">
    <property type="entry name" value="ZnF_PMZ"/>
    <property type="match status" value="1"/>
</dbReference>
<feature type="compositionally biased region" description="Acidic residues" evidence="5">
    <location>
        <begin position="185"/>
        <end position="195"/>
    </location>
</feature>
<dbReference type="Pfam" id="PF10551">
    <property type="entry name" value="MULE"/>
    <property type="match status" value="1"/>
</dbReference>
<accession>A0AAQ3P0U0</accession>
<evidence type="ECO:0000256" key="1">
    <source>
        <dbReference type="ARBA" id="ARBA00022723"/>
    </source>
</evidence>
<feature type="region of interest" description="Disordered" evidence="5">
    <location>
        <begin position="178"/>
        <end position="215"/>
    </location>
</feature>
<dbReference type="InterPro" id="IPR018289">
    <property type="entry name" value="MULE_transposase_dom"/>
</dbReference>
<feature type="region of interest" description="Disordered" evidence="5">
    <location>
        <begin position="836"/>
        <end position="937"/>
    </location>
</feature>
<name>A0AAQ3P0U0_VIGMU</name>
<evidence type="ECO:0000256" key="4">
    <source>
        <dbReference type="PROSITE-ProRule" id="PRU00325"/>
    </source>
</evidence>
<evidence type="ECO:0000256" key="5">
    <source>
        <dbReference type="SAM" id="MobiDB-lite"/>
    </source>
</evidence>
<feature type="domain" description="SWIM-type" evidence="6">
    <location>
        <begin position="761"/>
        <end position="793"/>
    </location>
</feature>
<dbReference type="InterPro" id="IPR058594">
    <property type="entry name" value="PB1-like_dom_pln"/>
</dbReference>
<evidence type="ECO:0000313" key="7">
    <source>
        <dbReference type="EMBL" id="WVZ18337.1"/>
    </source>
</evidence>